<dbReference type="Pfam" id="PF13289">
    <property type="entry name" value="SIR2_2"/>
    <property type="match status" value="1"/>
</dbReference>
<reference evidence="1 2" key="1">
    <citation type="submission" date="2016-05" db="EMBL/GenBank/DDBJ databases">
        <title>Whole genome sequencing of Tetragenococcus halophilus subsp. halophilus NISL 7118.</title>
        <authorList>
            <person name="Shiwa Y."/>
            <person name="Nishimura I."/>
            <person name="Yoshikawa H."/>
            <person name="Koyama Y."/>
            <person name="Oguma T."/>
        </authorList>
    </citation>
    <scope>NUCLEOTIDE SEQUENCE [LARGE SCALE GENOMIC DNA]</scope>
    <source>
        <strain evidence="1 2">NISL 7118</strain>
    </source>
</reference>
<sequence length="422" mass="49101">MALNKKGLTDYFVSSKVVLSKDCNDNFYENGTKLNSMDTEEKFTRKEFIDRIKSEVSQFVNRSFDNIVVLAGAGASVVTNEEGIDKDYGKTVGMIAENIAKELGDLNREEITSENNEDFENFLTIQQLSNMCNYQIPVKKEEKFNEEFNLEDFLSKALTYRQYLDDSYKEKDEYLKTVEKILEIIERQTSYNFDTKKMNHGALLKILSSKLKKENKLTVVTTNYDTLFEEAAERLEMTVIDGFSFSYYPYFDSNMFDWKLVRDVPNVKTTQLEYKENVINLLKIHGSLTWERSESDQKIRRKQKDSVNNPIMVFPSSNKYVQSYDKPYFELFTKFQELLRRPNTLLITTGFSFADNHIATMITQAIKHNPGLNALVSDHNISQGHNNWEELYGLMEDHFQIAFLKATLNADLIDYIGEQNVY</sequence>
<dbReference type="Proteomes" id="UP000236214">
    <property type="component" value="Unassembled WGS sequence"/>
</dbReference>
<gene>
    <name evidence="1" type="ORF">TEHN7118_2007</name>
</gene>
<evidence type="ECO:0000313" key="1">
    <source>
        <dbReference type="EMBL" id="GBD69201.1"/>
    </source>
</evidence>
<keyword evidence="2" id="KW-1185">Reference proteome</keyword>
<dbReference type="AlphaFoldDB" id="A0A2H6CW33"/>
<comment type="caution">
    <text evidence="1">The sequence shown here is derived from an EMBL/GenBank/DDBJ whole genome shotgun (WGS) entry which is preliminary data.</text>
</comment>
<dbReference type="RefSeq" id="WP_103103679.1">
    <property type="nucleotide sequence ID" value="NZ_BDEC01000148.1"/>
</dbReference>
<dbReference type="EMBL" id="BDEC01000148">
    <property type="protein sequence ID" value="GBD69201.1"/>
    <property type="molecule type" value="Genomic_DNA"/>
</dbReference>
<dbReference type="InterPro" id="IPR029035">
    <property type="entry name" value="DHS-like_NAD/FAD-binding_dom"/>
</dbReference>
<name>A0A2H6CW33_TETHA</name>
<dbReference type="SUPFAM" id="SSF52467">
    <property type="entry name" value="DHS-like NAD/FAD-binding domain"/>
    <property type="match status" value="1"/>
</dbReference>
<evidence type="ECO:0000313" key="2">
    <source>
        <dbReference type="Proteomes" id="UP000236214"/>
    </source>
</evidence>
<organism evidence="1 2">
    <name type="scientific">Tetragenococcus halophilus subsp. halophilus</name>
    <dbReference type="NCBI Taxonomy" id="1513897"/>
    <lineage>
        <taxon>Bacteria</taxon>
        <taxon>Bacillati</taxon>
        <taxon>Bacillota</taxon>
        <taxon>Bacilli</taxon>
        <taxon>Lactobacillales</taxon>
        <taxon>Enterococcaceae</taxon>
        <taxon>Tetragenococcus</taxon>
    </lineage>
</organism>
<accession>A0A2H6CW33</accession>
<protein>
    <submittedName>
        <fullName evidence="1">Uncharacterized protein</fullName>
    </submittedName>
</protein>
<proteinExistence type="predicted"/>